<keyword evidence="2" id="KW-1185">Reference proteome</keyword>
<dbReference type="EMBL" id="CP109109">
    <property type="protein sequence ID" value="WSB98721.1"/>
    <property type="molecule type" value="Genomic_DNA"/>
</dbReference>
<reference evidence="1" key="1">
    <citation type="submission" date="2022-10" db="EMBL/GenBank/DDBJ databases">
        <title>The complete genomes of actinobacterial strains from the NBC collection.</title>
        <authorList>
            <person name="Joergensen T.S."/>
            <person name="Alvarez Arevalo M."/>
            <person name="Sterndorff E.B."/>
            <person name="Faurdal D."/>
            <person name="Vuksanovic O."/>
            <person name="Mourched A.-S."/>
            <person name="Charusanti P."/>
            <person name="Shaw S."/>
            <person name="Blin K."/>
            <person name="Weber T."/>
        </authorList>
    </citation>
    <scope>NUCLEOTIDE SEQUENCE</scope>
    <source>
        <strain evidence="1">NBC 01771</strain>
    </source>
</reference>
<name>A0ACD4ZLP1_9ACTN</name>
<accession>A0ACD4ZLP1</accession>
<organism evidence="1 2">
    <name type="scientific">Streptomyces scopuliridis</name>
    <dbReference type="NCBI Taxonomy" id="452529"/>
    <lineage>
        <taxon>Bacteria</taxon>
        <taxon>Bacillati</taxon>
        <taxon>Actinomycetota</taxon>
        <taxon>Actinomycetes</taxon>
        <taxon>Kitasatosporales</taxon>
        <taxon>Streptomycetaceae</taxon>
        <taxon>Streptomyces</taxon>
    </lineage>
</organism>
<sequence length="238" mass="26392">MTVSSTLRSERSRIYDELLAEHKIMRRGAALVAVSFANLADGQPVDVGTLVSTSRWLIEYVRSHHGSEEEQLWPALSELFPAAVAELDRMVIEHQALDAELHTLTRAVDAIDAREITGGPAEVLVVVSEAAMTGLPSAQRVREILTRHFDEEEPVLLELFTQVPDGDLARVRNGIFRGDSRVSPHLVLGLMEDPHRIPGYAAVLSAFPASVRWLRPVLLARYRSTKKALAVTTFLDRV</sequence>
<evidence type="ECO:0000313" key="1">
    <source>
        <dbReference type="EMBL" id="WSB98721.1"/>
    </source>
</evidence>
<proteinExistence type="predicted"/>
<dbReference type="Proteomes" id="UP001348369">
    <property type="component" value="Chromosome"/>
</dbReference>
<protein>
    <submittedName>
        <fullName evidence="1">Hemerythrin domain-containing protein</fullName>
    </submittedName>
</protein>
<evidence type="ECO:0000313" key="2">
    <source>
        <dbReference type="Proteomes" id="UP001348369"/>
    </source>
</evidence>
<gene>
    <name evidence="1" type="ORF">OG835_17950</name>
</gene>